<dbReference type="Proteomes" id="UP000503264">
    <property type="component" value="Chromosome"/>
</dbReference>
<dbReference type="InterPro" id="IPR001173">
    <property type="entry name" value="Glyco_trans_2-like"/>
</dbReference>
<keyword evidence="10" id="KW-0472">Membrane</keyword>
<keyword evidence="7 12" id="KW-0808">Transferase</keyword>
<dbReference type="Pfam" id="PF13506">
    <property type="entry name" value="Glyco_transf_21"/>
    <property type="match status" value="1"/>
</dbReference>
<sequence length="218" mass="25245">MAVSIIVPIYNESYELLKALNSQLNDLKGEFEVIFIDSSDTPTLDTNFKVIRSAKGRGAQLNLGASKAKFEILWFLHADSKISPNFVYDIQNAIKTAKIGCFRLKFDSQNFILKLIALGSNLRVKWRNIAFGDQGIFITKELFNKLGGFKQIAIMEDYEFSMRVKRQGVKFHLLDKTIITSARKFKNPLKTLLKMQILQFRFRKNYDIKKIEDEYQKI</sequence>
<comment type="pathway">
    <text evidence="3">Lipid metabolism; sphingolipid metabolism.</text>
</comment>
<dbReference type="Pfam" id="PF00535">
    <property type="entry name" value="Glycos_transf_2"/>
    <property type="match status" value="1"/>
</dbReference>
<evidence type="ECO:0000256" key="10">
    <source>
        <dbReference type="ARBA" id="ARBA00023136"/>
    </source>
</evidence>
<dbReference type="AlphaFoldDB" id="A0A6G5QEN0"/>
<evidence type="ECO:0000256" key="3">
    <source>
        <dbReference type="ARBA" id="ARBA00004760"/>
    </source>
</evidence>
<accession>A0A6G5QEN0</accession>
<dbReference type="PANTHER" id="PTHR43646:SF2">
    <property type="entry name" value="GLYCOSYLTRANSFERASE 2-LIKE DOMAIN-CONTAINING PROTEIN"/>
    <property type="match status" value="1"/>
</dbReference>
<organism evidence="12 13">
    <name type="scientific">Campylobacter mucosalis CCUG 21559</name>
    <dbReference type="NCBI Taxonomy" id="1032067"/>
    <lineage>
        <taxon>Bacteria</taxon>
        <taxon>Pseudomonadati</taxon>
        <taxon>Campylobacterota</taxon>
        <taxon>Epsilonproteobacteria</taxon>
        <taxon>Campylobacterales</taxon>
        <taxon>Campylobacteraceae</taxon>
        <taxon>Campylobacter</taxon>
    </lineage>
</organism>
<evidence type="ECO:0000256" key="9">
    <source>
        <dbReference type="ARBA" id="ARBA00022989"/>
    </source>
</evidence>
<dbReference type="InterPro" id="IPR025993">
    <property type="entry name" value="Ceramide_glucosylTrfase"/>
</dbReference>
<reference evidence="12 13" key="1">
    <citation type="submission" date="2016-07" db="EMBL/GenBank/DDBJ databases">
        <title>Comparative genomics of the Campylobacter concisus group.</title>
        <authorList>
            <person name="Miller W.G."/>
            <person name="Yee E."/>
            <person name="Chapman M.H."/>
            <person name="Huynh S."/>
            <person name="Bono J.L."/>
            <person name="On S.L.W."/>
            <person name="StLeger J."/>
            <person name="Foster G."/>
            <person name="Parker C.T."/>
        </authorList>
    </citation>
    <scope>NUCLEOTIDE SEQUENCE [LARGE SCALE GENOMIC DNA]</scope>
    <source>
        <strain evidence="12 13">CCUG 21559</strain>
    </source>
</reference>
<evidence type="ECO:0000313" key="12">
    <source>
        <dbReference type="EMBL" id="QCD44049.1"/>
    </source>
</evidence>
<keyword evidence="9" id="KW-1133">Transmembrane helix</keyword>
<dbReference type="GO" id="GO:0016757">
    <property type="term" value="F:glycosyltransferase activity"/>
    <property type="evidence" value="ECO:0007669"/>
    <property type="project" value="UniProtKB-KW"/>
</dbReference>
<keyword evidence="13" id="KW-1185">Reference proteome</keyword>
<evidence type="ECO:0000256" key="1">
    <source>
        <dbReference type="ARBA" id="ARBA00004141"/>
    </source>
</evidence>
<dbReference type="InterPro" id="IPR029044">
    <property type="entry name" value="Nucleotide-diphossugar_trans"/>
</dbReference>
<dbReference type="EMBL" id="CP012542">
    <property type="protein sequence ID" value="QCD44049.1"/>
    <property type="molecule type" value="Genomic_DNA"/>
</dbReference>
<dbReference type="NCBIfam" id="TIGR04283">
    <property type="entry name" value="glyco_like_mftF"/>
    <property type="match status" value="1"/>
</dbReference>
<keyword evidence="8" id="KW-0812">Transmembrane</keyword>
<dbReference type="GO" id="GO:0005886">
    <property type="term" value="C:plasma membrane"/>
    <property type="evidence" value="ECO:0007669"/>
    <property type="project" value="UniProtKB-SubCell"/>
</dbReference>
<proteinExistence type="predicted"/>
<evidence type="ECO:0000256" key="5">
    <source>
        <dbReference type="ARBA" id="ARBA00022475"/>
    </source>
</evidence>
<evidence type="ECO:0000256" key="4">
    <source>
        <dbReference type="ARBA" id="ARBA00004991"/>
    </source>
</evidence>
<evidence type="ECO:0000256" key="7">
    <source>
        <dbReference type="ARBA" id="ARBA00022679"/>
    </source>
</evidence>
<protein>
    <submittedName>
        <fullName evidence="12">Glycosyltransferase, family 2</fullName>
    </submittedName>
</protein>
<dbReference type="RefSeq" id="WP_171993321.1">
    <property type="nucleotide sequence ID" value="NZ_CP012542.1"/>
</dbReference>
<evidence type="ECO:0000256" key="8">
    <source>
        <dbReference type="ARBA" id="ARBA00022692"/>
    </source>
</evidence>
<dbReference type="Gene3D" id="3.90.550.10">
    <property type="entry name" value="Spore Coat Polysaccharide Biosynthesis Protein SpsA, Chain A"/>
    <property type="match status" value="1"/>
</dbReference>
<dbReference type="PANTHER" id="PTHR43646">
    <property type="entry name" value="GLYCOSYLTRANSFERASE"/>
    <property type="match status" value="1"/>
</dbReference>
<feature type="domain" description="Glycosyltransferase 2-like" evidence="11">
    <location>
        <begin position="4"/>
        <end position="102"/>
    </location>
</feature>
<keyword evidence="5" id="KW-1003">Cell membrane</keyword>
<dbReference type="CDD" id="cd02522">
    <property type="entry name" value="GT_2_like_a"/>
    <property type="match status" value="1"/>
</dbReference>
<gene>
    <name evidence="12" type="ORF">CMUC_0234</name>
</gene>
<evidence type="ECO:0000313" key="13">
    <source>
        <dbReference type="Proteomes" id="UP000503264"/>
    </source>
</evidence>
<comment type="pathway">
    <text evidence="4">Sphingolipid metabolism.</text>
</comment>
<comment type="subcellular location">
    <subcellularLocation>
        <location evidence="2">Cell membrane</location>
    </subcellularLocation>
    <subcellularLocation>
        <location evidence="1">Membrane</location>
        <topology evidence="1">Multi-pass membrane protein</topology>
    </subcellularLocation>
</comment>
<keyword evidence="6" id="KW-0328">Glycosyltransferase</keyword>
<dbReference type="InterPro" id="IPR026461">
    <property type="entry name" value="Trfase_2_rSAM/seldom_assoc"/>
</dbReference>
<evidence type="ECO:0000256" key="2">
    <source>
        <dbReference type="ARBA" id="ARBA00004236"/>
    </source>
</evidence>
<dbReference type="SUPFAM" id="SSF53448">
    <property type="entry name" value="Nucleotide-diphospho-sugar transferases"/>
    <property type="match status" value="1"/>
</dbReference>
<evidence type="ECO:0000259" key="11">
    <source>
        <dbReference type="Pfam" id="PF00535"/>
    </source>
</evidence>
<evidence type="ECO:0000256" key="6">
    <source>
        <dbReference type="ARBA" id="ARBA00022676"/>
    </source>
</evidence>
<name>A0A6G5QEN0_9BACT</name>